<evidence type="ECO:0008006" key="5">
    <source>
        <dbReference type="Google" id="ProtNLM"/>
    </source>
</evidence>
<dbReference type="STRING" id="313596.RB2501_07680"/>
<dbReference type="OrthoDB" id="1493222at2"/>
<feature type="coiled-coil region" evidence="1">
    <location>
        <begin position="41"/>
        <end position="68"/>
    </location>
</feature>
<gene>
    <name evidence="3" type="ordered locus">RB2501_07680</name>
</gene>
<protein>
    <recommendedName>
        <fullName evidence="5">LSU ribosomal protein L21p</fullName>
    </recommendedName>
</protein>
<proteinExistence type="predicted"/>
<dbReference type="EMBL" id="CP001712">
    <property type="protein sequence ID" value="EAR16764.1"/>
    <property type="molecule type" value="Genomic_DNA"/>
</dbReference>
<dbReference type="KEGG" id="rbi:RB2501_07680"/>
<keyword evidence="1" id="KW-0175">Coiled coil</keyword>
<sequence>MEPETMKSLFWIIPLLTAAIGMAIGYVLGRKAREARQSGEARSLSASYARLQEELEACRHQLETANSEAVRPDIPFDYKAAKADFGVTVHQDDLKIIEGIGPKIESLFHNYDIKTWRALAGTPVAKCQEVLDSGGDRYKIHDPSSWPMQARMAYENKWKELRRWQDEHLHGKL</sequence>
<keyword evidence="2" id="KW-0812">Transmembrane</keyword>
<keyword evidence="2" id="KW-0472">Membrane</keyword>
<dbReference type="eggNOG" id="COG3743">
    <property type="taxonomic scope" value="Bacteria"/>
</dbReference>
<evidence type="ECO:0000313" key="3">
    <source>
        <dbReference type="EMBL" id="EAR16764.1"/>
    </source>
</evidence>
<accession>A4CIK6</accession>
<feature type="transmembrane region" description="Helical" evidence="2">
    <location>
        <begin position="6"/>
        <end position="28"/>
    </location>
</feature>
<keyword evidence="2" id="KW-1133">Transmembrane helix</keyword>
<keyword evidence="4" id="KW-1185">Reference proteome</keyword>
<reference evidence="3 4" key="1">
    <citation type="journal article" date="2009" name="J. Bacteriol.">
        <title>Complete genome sequence of Robiginitalea biformata HTCC2501.</title>
        <authorList>
            <person name="Oh H.M."/>
            <person name="Giovannoni S.J."/>
            <person name="Lee K."/>
            <person name="Ferriera S."/>
            <person name="Johnson J."/>
            <person name="Cho J.C."/>
        </authorList>
    </citation>
    <scope>NUCLEOTIDE SEQUENCE [LARGE SCALE GENOMIC DNA]</scope>
    <source>
        <strain evidence="4">ATCC BAA-864 / HTCC2501 / KCTC 12146</strain>
    </source>
</reference>
<organism evidence="3 4">
    <name type="scientific">Robiginitalea biformata (strain ATCC BAA-864 / DSM 15991 / KCTC 12146 / HTCC2501)</name>
    <dbReference type="NCBI Taxonomy" id="313596"/>
    <lineage>
        <taxon>Bacteria</taxon>
        <taxon>Pseudomonadati</taxon>
        <taxon>Bacteroidota</taxon>
        <taxon>Flavobacteriia</taxon>
        <taxon>Flavobacteriales</taxon>
        <taxon>Flavobacteriaceae</taxon>
        <taxon>Robiginitalea</taxon>
    </lineage>
</organism>
<dbReference type="AlphaFoldDB" id="A4CIK6"/>
<name>A4CIK6_ROBBH</name>
<evidence type="ECO:0000313" key="4">
    <source>
        <dbReference type="Proteomes" id="UP000009049"/>
    </source>
</evidence>
<dbReference type="Proteomes" id="UP000009049">
    <property type="component" value="Chromosome"/>
</dbReference>
<evidence type="ECO:0000256" key="2">
    <source>
        <dbReference type="SAM" id="Phobius"/>
    </source>
</evidence>
<evidence type="ECO:0000256" key="1">
    <source>
        <dbReference type="SAM" id="Coils"/>
    </source>
</evidence>
<dbReference type="HOGENOM" id="CLU_119003_0_0_10"/>